<dbReference type="InterPro" id="IPR051432">
    <property type="entry name" value="KCNMA1_auxiliary"/>
</dbReference>
<dbReference type="AlphaFoldDB" id="A0A7R9E5P0"/>
<evidence type="ECO:0000256" key="15">
    <source>
        <dbReference type="SAM" id="SignalP"/>
    </source>
</evidence>
<dbReference type="SUPFAM" id="SSF55729">
    <property type="entry name" value="Acyl-CoA N-acyltransferases (Nat)"/>
    <property type="match status" value="1"/>
</dbReference>
<feature type="region of interest" description="Disordered" evidence="13">
    <location>
        <begin position="424"/>
        <end position="445"/>
    </location>
</feature>
<dbReference type="GO" id="GO:0034220">
    <property type="term" value="P:monoatomic ion transmembrane transport"/>
    <property type="evidence" value="ECO:0007669"/>
    <property type="project" value="UniProtKB-KW"/>
</dbReference>
<dbReference type="GO" id="GO:0005886">
    <property type="term" value="C:plasma membrane"/>
    <property type="evidence" value="ECO:0007669"/>
    <property type="project" value="UniProtKB-SubCell"/>
</dbReference>
<evidence type="ECO:0000256" key="9">
    <source>
        <dbReference type="ARBA" id="ARBA00023065"/>
    </source>
</evidence>
<evidence type="ECO:0000256" key="4">
    <source>
        <dbReference type="ARBA" id="ARBA00022614"/>
    </source>
</evidence>
<evidence type="ECO:0000256" key="3">
    <source>
        <dbReference type="ARBA" id="ARBA00022475"/>
    </source>
</evidence>
<keyword evidence="12" id="KW-0407">Ion channel</keyword>
<sequence>MLRCSESAALVAACVAVTAAQLFYPEHVRTKCLATRLYGLKAADCQDLNLYSVPTYLDYGVEVSSSQLSNYPPDCLVEPMNIVTGRKGAGKIILFLPVTAHKLSMASSFIVNDHVSGAGPYFPLVLETVPDTTMTLKRSWTASDYCIVCLNVDLGQQILDASTNRIRELMNDSLSPYSYLRYLYLRDNIIMHIEEGAFSGVQALEVVDLSLNAVRALPGTLLALPALRKLYLGENDLGGVEAGFTRSDSLEYLSVGWCRLRRLPQLTGFPRLKFLNVSGNDISSVEASELAGLCQLEQLDLTRNRGLFQDGPSCTCLLLSTWIRDKHVELIGNLSFPCQAHESRDRHCNTSDPGSEELFSVCERGLAVQARRAQAHKTWTIVAISVACCLVLAGVVALGVVRSRRRARRRKTEPKKWQERTLLSEEGGLQAAKPPSPEDYHRASGDKRTPLVGRIELCYRSVGMLYTVDVVLVGVPKLAPWTGAVRLSQEEHYLQGRTVERCQAKMSNAFYNCAFNIFSPASVALLANALVVLNSTAEDGEIKIVRMKICLYVGARKLLVTVRLDGFVIMNDLEPGDGGSVPDGYIKLPGASFDDRVVQSKAVILNHFSTQGTLNNATGPVVKWSLHLATALVVPVPHVLLQLQRAVTRVVAAGRLFSHTPHPLESMVDGVVVSTVPEARFKDVLNQITPIFLKEEPLSQCFPPCTSGRREREFREYATKQLRSGLCIMALDVLQARVVGSCLNRVLTRDEVMNDPEQTQDSPSQDNEEDDPLNSSVVTMLTTVHRKIDLFTMFNVDRVLELGLVSVESSHAGRGLATKMLKASMCVGARKGLLIAKGDCTGPVSLKACQKAGMVPIYKLPYEEYKVDNQVVFKGINSALVVVIAKIQTQDPFVQPLDLPASRL</sequence>
<keyword evidence="2" id="KW-0813">Transport</keyword>
<keyword evidence="9" id="KW-0406">Ion transport</keyword>
<dbReference type="SMART" id="SM00369">
    <property type="entry name" value="LRR_TYP"/>
    <property type="match status" value="4"/>
</dbReference>
<dbReference type="Gene3D" id="3.40.630.30">
    <property type="match status" value="1"/>
</dbReference>
<dbReference type="EMBL" id="OB793591">
    <property type="protein sequence ID" value="CAD7427931.1"/>
    <property type="molecule type" value="Genomic_DNA"/>
</dbReference>
<feature type="chain" id="PRO_5030773128" description="N-acetyltransferase domain-containing protein" evidence="15">
    <location>
        <begin position="21"/>
        <end position="904"/>
    </location>
</feature>
<keyword evidence="8 14" id="KW-1133">Transmembrane helix</keyword>
<protein>
    <recommendedName>
        <fullName evidence="17">N-acetyltransferase domain-containing protein</fullName>
    </recommendedName>
</protein>
<organism evidence="16">
    <name type="scientific">Timema monikensis</name>
    <dbReference type="NCBI Taxonomy" id="170555"/>
    <lineage>
        <taxon>Eukaryota</taxon>
        <taxon>Metazoa</taxon>
        <taxon>Ecdysozoa</taxon>
        <taxon>Arthropoda</taxon>
        <taxon>Hexapoda</taxon>
        <taxon>Insecta</taxon>
        <taxon>Pterygota</taxon>
        <taxon>Neoptera</taxon>
        <taxon>Polyneoptera</taxon>
        <taxon>Phasmatodea</taxon>
        <taxon>Timematodea</taxon>
        <taxon>Timematoidea</taxon>
        <taxon>Timematidae</taxon>
        <taxon>Timema</taxon>
    </lineage>
</organism>
<dbReference type="Pfam" id="PF13855">
    <property type="entry name" value="LRR_8"/>
    <property type="match status" value="1"/>
</dbReference>
<name>A0A7R9E5P0_9NEOP</name>
<accession>A0A7R9E5P0</accession>
<feature type="compositionally biased region" description="Polar residues" evidence="13">
    <location>
        <begin position="756"/>
        <end position="765"/>
    </location>
</feature>
<dbReference type="Gene3D" id="3.80.10.10">
    <property type="entry name" value="Ribonuclease Inhibitor"/>
    <property type="match status" value="1"/>
</dbReference>
<evidence type="ECO:0000256" key="6">
    <source>
        <dbReference type="ARBA" id="ARBA00022729"/>
    </source>
</evidence>
<evidence type="ECO:0008006" key="17">
    <source>
        <dbReference type="Google" id="ProtNLM"/>
    </source>
</evidence>
<evidence type="ECO:0000256" key="14">
    <source>
        <dbReference type="SAM" id="Phobius"/>
    </source>
</evidence>
<evidence type="ECO:0000313" key="16">
    <source>
        <dbReference type="EMBL" id="CAD7427931.1"/>
    </source>
</evidence>
<keyword evidence="3" id="KW-1003">Cell membrane</keyword>
<dbReference type="InterPro" id="IPR032675">
    <property type="entry name" value="LRR_dom_sf"/>
</dbReference>
<feature type="signal peptide" evidence="15">
    <location>
        <begin position="1"/>
        <end position="20"/>
    </location>
</feature>
<comment type="subcellular location">
    <subcellularLocation>
        <location evidence="1">Cell membrane</location>
        <topology evidence="1">Single-pass membrane protein</topology>
    </subcellularLocation>
</comment>
<dbReference type="InterPro" id="IPR001611">
    <property type="entry name" value="Leu-rich_rpt"/>
</dbReference>
<evidence type="ECO:0000256" key="7">
    <source>
        <dbReference type="ARBA" id="ARBA00022737"/>
    </source>
</evidence>
<feature type="transmembrane region" description="Helical" evidence="14">
    <location>
        <begin position="509"/>
        <end position="533"/>
    </location>
</feature>
<evidence type="ECO:0000256" key="11">
    <source>
        <dbReference type="ARBA" id="ARBA00023157"/>
    </source>
</evidence>
<feature type="region of interest" description="Disordered" evidence="13">
    <location>
        <begin position="752"/>
        <end position="773"/>
    </location>
</feature>
<dbReference type="InterPro" id="IPR016181">
    <property type="entry name" value="Acyl_CoA_acyltransferase"/>
</dbReference>
<keyword evidence="7" id="KW-0677">Repeat</keyword>
<keyword evidence="5 14" id="KW-0812">Transmembrane</keyword>
<dbReference type="InterPro" id="IPR003591">
    <property type="entry name" value="Leu-rich_rpt_typical-subtyp"/>
</dbReference>
<keyword evidence="10 14" id="KW-0472">Membrane</keyword>
<dbReference type="SUPFAM" id="SSF52058">
    <property type="entry name" value="L domain-like"/>
    <property type="match status" value="1"/>
</dbReference>
<evidence type="ECO:0000256" key="1">
    <source>
        <dbReference type="ARBA" id="ARBA00004162"/>
    </source>
</evidence>
<evidence type="ECO:0000256" key="5">
    <source>
        <dbReference type="ARBA" id="ARBA00022692"/>
    </source>
</evidence>
<evidence type="ECO:0000256" key="2">
    <source>
        <dbReference type="ARBA" id="ARBA00022448"/>
    </source>
</evidence>
<feature type="transmembrane region" description="Helical" evidence="14">
    <location>
        <begin position="379"/>
        <end position="401"/>
    </location>
</feature>
<proteinExistence type="predicted"/>
<keyword evidence="6 15" id="KW-0732">Signal</keyword>
<evidence type="ECO:0000256" key="10">
    <source>
        <dbReference type="ARBA" id="ARBA00023136"/>
    </source>
</evidence>
<dbReference type="PANTHER" id="PTHR46473:SF10">
    <property type="entry name" value="LD45603P-RELATED"/>
    <property type="match status" value="1"/>
</dbReference>
<evidence type="ECO:0000256" key="13">
    <source>
        <dbReference type="SAM" id="MobiDB-lite"/>
    </source>
</evidence>
<keyword evidence="4" id="KW-0433">Leucine-rich repeat</keyword>
<reference evidence="16" key="1">
    <citation type="submission" date="2020-11" db="EMBL/GenBank/DDBJ databases">
        <authorList>
            <person name="Tran Van P."/>
        </authorList>
    </citation>
    <scope>NUCLEOTIDE SEQUENCE</scope>
</reference>
<feature type="compositionally biased region" description="Basic and acidic residues" evidence="13">
    <location>
        <begin position="436"/>
        <end position="445"/>
    </location>
</feature>
<dbReference type="PANTHER" id="PTHR46473">
    <property type="entry name" value="GH08155P"/>
    <property type="match status" value="1"/>
</dbReference>
<gene>
    <name evidence="16" type="ORF">TMSB3V08_LOCUS4758</name>
</gene>
<keyword evidence="11" id="KW-1015">Disulfide bond</keyword>
<evidence type="ECO:0000256" key="12">
    <source>
        <dbReference type="ARBA" id="ARBA00023303"/>
    </source>
</evidence>
<evidence type="ECO:0000256" key="8">
    <source>
        <dbReference type="ARBA" id="ARBA00022989"/>
    </source>
</evidence>